<dbReference type="EMBL" id="LXJZ01000187">
    <property type="protein sequence ID" value="OAJ56331.1"/>
    <property type="molecule type" value="Genomic_DNA"/>
</dbReference>
<proteinExistence type="predicted"/>
<dbReference type="Proteomes" id="UP000077961">
    <property type="component" value="Unassembled WGS sequence"/>
</dbReference>
<keyword evidence="3" id="KW-1185">Reference proteome</keyword>
<evidence type="ECO:0000313" key="2">
    <source>
        <dbReference type="EMBL" id="OAJ56331.1"/>
    </source>
</evidence>
<reference evidence="3 4" key="1">
    <citation type="submission" date="2016-04" db="EMBL/GenBank/DDBJ databases">
        <title>Reclassification of Paraburkholderia panaciterrae (Farh et al. 2015) Dobritsa &amp; Samadpour 2016 as a later homotypic synonym of Paraburkholderia ginsengiterrae (Farh et al. 2015) Dobritsa &amp; Samadpour 2016.</title>
        <authorList>
            <person name="Dobritsa A.P."/>
            <person name="Kutumbaka K."/>
            <person name="Samadpour M."/>
        </authorList>
    </citation>
    <scope>NUCLEOTIDE SEQUENCE [LARGE SCALE GENOMIC DNA]</scope>
    <source>
        <strain evidence="1 4">DCY85</strain>
        <strain evidence="2 3">DCY85-1</strain>
    </source>
</reference>
<evidence type="ECO:0000313" key="3">
    <source>
        <dbReference type="Proteomes" id="UP000077961"/>
    </source>
</evidence>
<protein>
    <submittedName>
        <fullName evidence="1">Uncharacterized protein</fullName>
    </submittedName>
</protein>
<accession>A0A1A9N0D2</accession>
<evidence type="ECO:0000313" key="1">
    <source>
        <dbReference type="EMBL" id="OAJ54522.1"/>
    </source>
</evidence>
<dbReference type="AlphaFoldDB" id="A0A1A9N0D2"/>
<dbReference type="Proteomes" id="UP000078116">
    <property type="component" value="Unassembled WGS sequence"/>
</dbReference>
<dbReference type="EMBL" id="LXKA01000349">
    <property type="protein sequence ID" value="OAJ54522.1"/>
    <property type="molecule type" value="Genomic_DNA"/>
</dbReference>
<evidence type="ECO:0000313" key="4">
    <source>
        <dbReference type="Proteomes" id="UP000078116"/>
    </source>
</evidence>
<dbReference type="OrthoDB" id="9010912at2"/>
<name>A0A1A9N0D2_9BURK</name>
<comment type="caution">
    <text evidence="1">The sequence shown here is derived from an EMBL/GenBank/DDBJ whole genome shotgun (WGS) entry which is preliminary data.</text>
</comment>
<gene>
    <name evidence="2" type="ORF">A6V36_07415</name>
    <name evidence="1" type="ORF">A6V37_07790</name>
</gene>
<dbReference type="RefSeq" id="WP_064269854.1">
    <property type="nucleotide sequence ID" value="NZ_LXJZ01000187.1"/>
</dbReference>
<sequence>MKYFFDYALAERYGYGMAVFIAAETSDLQRAIDATNARRMRAGRSLLEDAQVADILSVLRKKGYLAATMDDDANLSGSGASATG</sequence>
<organism evidence="1 4">
    <name type="scientific">Paraburkholderia ginsengiterrae</name>
    <dbReference type="NCBI Taxonomy" id="1462993"/>
    <lineage>
        <taxon>Bacteria</taxon>
        <taxon>Pseudomonadati</taxon>
        <taxon>Pseudomonadota</taxon>
        <taxon>Betaproteobacteria</taxon>
        <taxon>Burkholderiales</taxon>
        <taxon>Burkholderiaceae</taxon>
        <taxon>Paraburkholderia</taxon>
    </lineage>
</organism>